<reference evidence="4" key="1">
    <citation type="journal article" date="2019" name="Int. J. Syst. Evol. Microbiol.">
        <title>The Global Catalogue of Microorganisms (GCM) 10K type strain sequencing project: providing services to taxonomists for standard genome sequencing and annotation.</title>
        <authorList>
            <consortium name="The Broad Institute Genomics Platform"/>
            <consortium name="The Broad Institute Genome Sequencing Center for Infectious Disease"/>
            <person name="Wu L."/>
            <person name="Ma J."/>
        </authorList>
    </citation>
    <scope>NUCLEOTIDE SEQUENCE [LARGE SCALE GENOMIC DNA]</scope>
    <source>
        <strain evidence="4">JCM 17551</strain>
    </source>
</reference>
<comment type="caution">
    <text evidence="3">The sequence shown here is derived from an EMBL/GenBank/DDBJ whole genome shotgun (WGS) entry which is preliminary data.</text>
</comment>
<dbReference type="Gene3D" id="1.10.4080.10">
    <property type="entry name" value="ADP-ribosylation/Crystallin J1"/>
    <property type="match status" value="1"/>
</dbReference>
<protein>
    <submittedName>
        <fullName evidence="3">ADP-ribosyl-[dinitrogen reductase] hydrolase</fullName>
    </submittedName>
</protein>
<dbReference type="InterPro" id="IPR005502">
    <property type="entry name" value="Ribosyl_crysJ1"/>
</dbReference>
<dbReference type="Proteomes" id="UP001501565">
    <property type="component" value="Unassembled WGS sequence"/>
</dbReference>
<dbReference type="InterPro" id="IPR050792">
    <property type="entry name" value="ADP-ribosylglycohydrolase"/>
</dbReference>
<keyword evidence="4" id="KW-1185">Reference proteome</keyword>
<dbReference type="PANTHER" id="PTHR16222:SF24">
    <property type="entry name" value="ADP-RIBOSYLHYDROLASE ARH3"/>
    <property type="match status" value="1"/>
</dbReference>
<evidence type="ECO:0000313" key="4">
    <source>
        <dbReference type="Proteomes" id="UP001501565"/>
    </source>
</evidence>
<keyword evidence="2 3" id="KW-0378">Hydrolase</keyword>
<organism evidence="3 4">
    <name type="scientific">Litoribacillus peritrichatus</name>
    <dbReference type="NCBI Taxonomy" id="718191"/>
    <lineage>
        <taxon>Bacteria</taxon>
        <taxon>Pseudomonadati</taxon>
        <taxon>Pseudomonadota</taxon>
        <taxon>Gammaproteobacteria</taxon>
        <taxon>Oceanospirillales</taxon>
        <taxon>Oceanospirillaceae</taxon>
        <taxon>Litoribacillus</taxon>
    </lineage>
</organism>
<dbReference type="PANTHER" id="PTHR16222">
    <property type="entry name" value="ADP-RIBOSYLGLYCOHYDROLASE"/>
    <property type="match status" value="1"/>
</dbReference>
<gene>
    <name evidence="3" type="primary">draG</name>
    <name evidence="3" type="ORF">GCM10022277_36580</name>
</gene>
<evidence type="ECO:0000256" key="2">
    <source>
        <dbReference type="ARBA" id="ARBA00022801"/>
    </source>
</evidence>
<name>A0ABP7N4J5_9GAMM</name>
<comment type="similarity">
    <text evidence="1">Belongs to the ADP-ribosylglycohydrolase family.</text>
</comment>
<dbReference type="RefSeq" id="WP_344800062.1">
    <property type="nucleotide sequence ID" value="NZ_BAABBN010000012.1"/>
</dbReference>
<dbReference type="Pfam" id="PF03747">
    <property type="entry name" value="ADP_ribosyl_GH"/>
    <property type="match status" value="1"/>
</dbReference>
<dbReference type="SUPFAM" id="SSF101478">
    <property type="entry name" value="ADP-ribosylglycohydrolase"/>
    <property type="match status" value="1"/>
</dbReference>
<dbReference type="EMBL" id="BAABBN010000012">
    <property type="protein sequence ID" value="GAA3936885.1"/>
    <property type="molecule type" value="Genomic_DNA"/>
</dbReference>
<evidence type="ECO:0000256" key="1">
    <source>
        <dbReference type="ARBA" id="ARBA00010702"/>
    </source>
</evidence>
<dbReference type="InterPro" id="IPR036705">
    <property type="entry name" value="Ribosyl_crysJ1_sf"/>
</dbReference>
<evidence type="ECO:0000313" key="3">
    <source>
        <dbReference type="EMBL" id="GAA3936885.1"/>
    </source>
</evidence>
<sequence length="284" mass="31647">MEIDYFMLLEIGIGDAYGAGFEFSPYEKIKAHNSLTSYQSHELGIPAGNYTDDTQMSLAISELLIDKTDWNRQNIANKFVQCFKRDPREGYSKGFYYFLKSIKDGREFLEKINPESTRNGAAMRAAPLGIIKDIDDLLAMSEIQASLTHNTEIGIKSSQAVSLAAHFFVYNIGSKNVLFDFIGEYTNFKWNNKWEGEVACCGEETVNALLTVLDQSNSLKDVLINSVAFGGDVDTVAAVGLGIANLSSEFEKELPNFLFNDLENNTFGREYLKEVGSQLLSLKA</sequence>
<proteinExistence type="inferred from homology"/>
<accession>A0ABP7N4J5</accession>
<dbReference type="GO" id="GO:0016787">
    <property type="term" value="F:hydrolase activity"/>
    <property type="evidence" value="ECO:0007669"/>
    <property type="project" value="UniProtKB-KW"/>
</dbReference>